<dbReference type="AlphaFoldDB" id="A0A024QDK3"/>
<organism evidence="1 2">
    <name type="scientific">Virgibacillus massiliensis</name>
    <dbReference type="NCBI Taxonomy" id="1462526"/>
    <lineage>
        <taxon>Bacteria</taxon>
        <taxon>Bacillati</taxon>
        <taxon>Bacillota</taxon>
        <taxon>Bacilli</taxon>
        <taxon>Bacillales</taxon>
        <taxon>Bacillaceae</taxon>
        <taxon>Virgibacillus</taxon>
    </lineage>
</organism>
<keyword evidence="2" id="KW-1185">Reference proteome</keyword>
<reference evidence="2" key="2">
    <citation type="submission" date="2014-05" db="EMBL/GenBank/DDBJ databases">
        <title>Draft genome sequence of Virgibacillus massiliensis Vm-5.</title>
        <authorList>
            <person name="Khelaifia S."/>
            <person name="Croce O."/>
            <person name="Lagier J.C."/>
            <person name="Raoult D."/>
        </authorList>
    </citation>
    <scope>NUCLEOTIDE SEQUENCE [LARGE SCALE GENOMIC DNA]</scope>
    <source>
        <strain evidence="2">Vm-5</strain>
    </source>
</reference>
<dbReference type="Proteomes" id="UP000028875">
    <property type="component" value="Unassembled WGS sequence"/>
</dbReference>
<dbReference type="RefSeq" id="WP_021292300.1">
    <property type="nucleotide sequence ID" value="NZ_BNER01000006.1"/>
</dbReference>
<name>A0A024QDK3_9BACI</name>
<protein>
    <submittedName>
        <fullName evidence="1">Uncharacterized protein</fullName>
    </submittedName>
</protein>
<comment type="caution">
    <text evidence="1">The sequence shown here is derived from an EMBL/GenBank/DDBJ whole genome shotgun (WGS) entry which is preliminary data.</text>
</comment>
<dbReference type="STRING" id="1462526.BN990_02949"/>
<sequence>MGYILPIQHYQYQQYHRRTATTDENAFHIERPFKVMLEQQHQQLSKQYERFYPAGYDRYLITPVKASENIFASLTGKGRRINRTI</sequence>
<evidence type="ECO:0000313" key="2">
    <source>
        <dbReference type="Proteomes" id="UP000028875"/>
    </source>
</evidence>
<evidence type="ECO:0000313" key="1">
    <source>
        <dbReference type="EMBL" id="CDQ40623.1"/>
    </source>
</evidence>
<accession>A0A024QDK3</accession>
<reference evidence="1 2" key="1">
    <citation type="submission" date="2014-03" db="EMBL/GenBank/DDBJ databases">
        <authorList>
            <person name="Urmite Genomes U."/>
        </authorList>
    </citation>
    <scope>NUCLEOTIDE SEQUENCE [LARGE SCALE GENOMIC DNA]</scope>
    <source>
        <strain evidence="1 2">Vm-5</strain>
    </source>
</reference>
<dbReference type="eggNOG" id="ENOG5032CD9">
    <property type="taxonomic scope" value="Bacteria"/>
</dbReference>
<dbReference type="EMBL" id="CCDP010000002">
    <property type="protein sequence ID" value="CDQ40623.1"/>
    <property type="molecule type" value="Genomic_DNA"/>
</dbReference>
<dbReference type="OrthoDB" id="2706316at2"/>
<gene>
    <name evidence="1" type="ORF">BN990_02949</name>
</gene>
<proteinExistence type="predicted"/>